<organism evidence="2 3">
    <name type="scientific">Candidatus Danuiimicrobium aquiferis</name>
    <dbReference type="NCBI Taxonomy" id="1801832"/>
    <lineage>
        <taxon>Bacteria</taxon>
        <taxon>Pseudomonadati</taxon>
        <taxon>Candidatus Omnitrophota</taxon>
        <taxon>Candidatus Danuiimicrobium</taxon>
    </lineage>
</organism>
<evidence type="ECO:0000313" key="3">
    <source>
        <dbReference type="Proteomes" id="UP000178187"/>
    </source>
</evidence>
<accession>A0A1G1L107</accession>
<name>A0A1G1L107_9BACT</name>
<dbReference type="Proteomes" id="UP000178187">
    <property type="component" value="Unassembled WGS sequence"/>
</dbReference>
<dbReference type="EMBL" id="MHFR01000026">
    <property type="protein sequence ID" value="OGW98818.1"/>
    <property type="molecule type" value="Genomic_DNA"/>
</dbReference>
<feature type="compositionally biased region" description="Low complexity" evidence="1">
    <location>
        <begin position="27"/>
        <end position="40"/>
    </location>
</feature>
<feature type="region of interest" description="Disordered" evidence="1">
    <location>
        <begin position="1"/>
        <end position="74"/>
    </location>
</feature>
<protein>
    <submittedName>
        <fullName evidence="2">Uncharacterized protein</fullName>
    </submittedName>
</protein>
<comment type="caution">
    <text evidence="2">The sequence shown here is derived from an EMBL/GenBank/DDBJ whole genome shotgun (WGS) entry which is preliminary data.</text>
</comment>
<evidence type="ECO:0000313" key="2">
    <source>
        <dbReference type="EMBL" id="OGW98818.1"/>
    </source>
</evidence>
<feature type="compositionally biased region" description="Low complexity" evidence="1">
    <location>
        <begin position="50"/>
        <end position="62"/>
    </location>
</feature>
<proteinExistence type="predicted"/>
<evidence type="ECO:0000256" key="1">
    <source>
        <dbReference type="SAM" id="MobiDB-lite"/>
    </source>
</evidence>
<sequence length="274" mass="29773">MGQSDSSLTPEQQLLKLIEAQGGKQQPKAASVPAPVTPAANTGSAKKVEPLPSMASAPSATASKKDQPVGEQYQTKRKEIQNVLSLSSIRGRLSYVQEQWTSFIKGQREALRLKRFVNLAKAGTAITGLLLAIGLTYDVLNARSEYSSYFGIQQQDRAEVPSSKIRTFGSDFFERVKEANVFAPSDKRADAAGGQNVGADGTSFQLVEMTKDLKLTGISYDPDDPKRTYCMIEDLKKAITNFLKVGDSISGLTVSGIDTEGVTLKFNEEEIKIR</sequence>
<dbReference type="AlphaFoldDB" id="A0A1G1L107"/>
<gene>
    <name evidence="2" type="ORF">A3G33_07980</name>
</gene>
<feature type="compositionally biased region" description="Polar residues" evidence="1">
    <location>
        <begin position="1"/>
        <end position="12"/>
    </location>
</feature>
<feature type="compositionally biased region" description="Basic and acidic residues" evidence="1">
    <location>
        <begin position="63"/>
        <end position="74"/>
    </location>
</feature>
<reference evidence="2 3" key="1">
    <citation type="journal article" date="2016" name="Nat. Commun.">
        <title>Thousands of microbial genomes shed light on interconnected biogeochemical processes in an aquifer system.</title>
        <authorList>
            <person name="Anantharaman K."/>
            <person name="Brown C.T."/>
            <person name="Hug L.A."/>
            <person name="Sharon I."/>
            <person name="Castelle C.J."/>
            <person name="Probst A.J."/>
            <person name="Thomas B.C."/>
            <person name="Singh A."/>
            <person name="Wilkins M.J."/>
            <person name="Karaoz U."/>
            <person name="Brodie E.L."/>
            <person name="Williams K.H."/>
            <person name="Hubbard S.S."/>
            <person name="Banfield J.F."/>
        </authorList>
    </citation>
    <scope>NUCLEOTIDE SEQUENCE [LARGE SCALE GENOMIC DNA]</scope>
</reference>